<dbReference type="EMBL" id="SRMB01000004">
    <property type="protein sequence ID" value="TGE23321.1"/>
    <property type="molecule type" value="Genomic_DNA"/>
</dbReference>
<dbReference type="GO" id="GO:0005975">
    <property type="term" value="P:carbohydrate metabolic process"/>
    <property type="evidence" value="ECO:0007669"/>
    <property type="project" value="InterPro"/>
</dbReference>
<dbReference type="SUPFAM" id="SSF53756">
    <property type="entry name" value="UDP-Glycosyltransferase/glycogen phosphorylase"/>
    <property type="match status" value="1"/>
</dbReference>
<dbReference type="PROSITE" id="PS51677">
    <property type="entry name" value="NODB"/>
    <property type="match status" value="1"/>
</dbReference>
<name>A0A4Z0Q2J7_9BACT</name>
<dbReference type="PANTHER" id="PTHR34216:SF3">
    <property type="entry name" value="POLY-BETA-1,6-N-ACETYL-D-GLUCOSAMINE N-DEACETYLASE"/>
    <property type="match status" value="1"/>
</dbReference>
<comment type="subcellular location">
    <subcellularLocation>
        <location evidence="1">Secreted</location>
    </subcellularLocation>
</comment>
<evidence type="ECO:0000259" key="3">
    <source>
        <dbReference type="PROSITE" id="PS51677"/>
    </source>
</evidence>
<dbReference type="CDD" id="cd10918">
    <property type="entry name" value="CE4_NodB_like_5s_6s"/>
    <property type="match status" value="1"/>
</dbReference>
<dbReference type="InterPro" id="IPR028098">
    <property type="entry name" value="Glyco_trans_4-like_N"/>
</dbReference>
<reference evidence="4 5" key="1">
    <citation type="submission" date="2019-04" db="EMBL/GenBank/DDBJ databases">
        <authorList>
            <person name="Feng G."/>
            <person name="Zhang J."/>
            <person name="Zhu H."/>
        </authorList>
    </citation>
    <scope>NUCLEOTIDE SEQUENCE [LARGE SCALE GENOMIC DNA]</scope>
    <source>
        <strain evidence="4 5">9PBR-1</strain>
    </source>
</reference>
<dbReference type="Gene3D" id="3.20.20.370">
    <property type="entry name" value="Glycoside hydrolase/deacetylase"/>
    <property type="match status" value="1"/>
</dbReference>
<dbReference type="InterPro" id="IPR011330">
    <property type="entry name" value="Glyco_hydro/deAcase_b/a-brl"/>
</dbReference>
<protein>
    <recommendedName>
        <fullName evidence="3">NodB homology domain-containing protein</fullName>
    </recommendedName>
</protein>
<dbReference type="SUPFAM" id="SSF88713">
    <property type="entry name" value="Glycoside hydrolase/deacetylase"/>
    <property type="match status" value="1"/>
</dbReference>
<evidence type="ECO:0000256" key="1">
    <source>
        <dbReference type="ARBA" id="ARBA00004613"/>
    </source>
</evidence>
<keyword evidence="2" id="KW-0732">Signal</keyword>
<dbReference type="GO" id="GO:0016810">
    <property type="term" value="F:hydrolase activity, acting on carbon-nitrogen (but not peptide) bonds"/>
    <property type="evidence" value="ECO:0007669"/>
    <property type="project" value="InterPro"/>
</dbReference>
<feature type="domain" description="NodB homology" evidence="3">
    <location>
        <begin position="428"/>
        <end position="612"/>
    </location>
</feature>
<accession>A0A4Z0Q2J7</accession>
<dbReference type="GO" id="GO:0016757">
    <property type="term" value="F:glycosyltransferase activity"/>
    <property type="evidence" value="ECO:0007669"/>
    <property type="project" value="UniProtKB-ARBA"/>
</dbReference>
<dbReference type="Pfam" id="PF13439">
    <property type="entry name" value="Glyco_transf_4"/>
    <property type="match status" value="1"/>
</dbReference>
<dbReference type="InterPro" id="IPR002509">
    <property type="entry name" value="NODB_dom"/>
</dbReference>
<dbReference type="PANTHER" id="PTHR34216">
    <property type="match status" value="1"/>
</dbReference>
<comment type="caution">
    <text evidence="4">The sequence shown here is derived from an EMBL/GenBank/DDBJ whole genome shotgun (WGS) entry which is preliminary data.</text>
</comment>
<dbReference type="RefSeq" id="WP_135396915.1">
    <property type="nucleotide sequence ID" value="NZ_SRMB01000004.1"/>
</dbReference>
<evidence type="ECO:0000313" key="4">
    <source>
        <dbReference type="EMBL" id="TGE23321.1"/>
    </source>
</evidence>
<dbReference type="AlphaFoldDB" id="A0A4Z0Q2J7"/>
<dbReference type="Pfam" id="PF01522">
    <property type="entry name" value="Polysacc_deac_1"/>
    <property type="match status" value="1"/>
</dbReference>
<gene>
    <name evidence="4" type="ORF">E5K02_19185</name>
</gene>
<dbReference type="Proteomes" id="UP000298471">
    <property type="component" value="Unassembled WGS sequence"/>
</dbReference>
<dbReference type="InterPro" id="IPR051398">
    <property type="entry name" value="Polysacch_Deacetylase"/>
</dbReference>
<evidence type="ECO:0000313" key="5">
    <source>
        <dbReference type="Proteomes" id="UP000298471"/>
    </source>
</evidence>
<keyword evidence="5" id="KW-1185">Reference proteome</keyword>
<sequence length="612" mass="68080">MRILHVLSAEFFAGSVSYAVHLAEAHRAQGHEVVMVSDRAELPTGALCVQTSIGNRRHAQRLRNILLIRRLLGEHQIDVVHAHSRAASWVAYFAVKGTGVPLVSTVHGRQHLHASTSLFDIYGDKVIAICANLKTHLVEEVRMQADKIVLLPNGVDFSAQRPGPATQASPLRLSFIGRFNGGKGERATQLLQHVFGPLLAEFPVLRIALVGGELEQLPAAGKMALQALQEQFGERLEVVGFTTDVPHWLQQSALVVGAGRVAIEALGAGTSVLALGEATYAGLVTETSYEQAAASNFGDISARVQDTTVDYDQLLHDARTFLAAAYPVGAALQARVQRDYNLAAIATQVLSVYRSAVMKKRVPGFIPILMYHKVPTEPLQTKHRIFVTRANFEQHLQYFKSRKFTPITFHEYRAFANGEKDLRQFPAKPLILTFDDGYTDNYTNLLPLMQHYGYRGVIYLLGDAQVRYNFWDVDSDPTEPRCDIMNLEQKQAFVAAGWEIGAHTLSHPNLTTLTLEEAAQEIAASKQQLEQSLATEVISFAYPYGALSEEVKKLAQEAGFAFAVATDTGGMHLEDDRFQIFRINMFPEETPGSLFKKTAPWYRKYYRFKRKK</sequence>
<proteinExistence type="predicted"/>
<dbReference type="GO" id="GO:0005576">
    <property type="term" value="C:extracellular region"/>
    <property type="evidence" value="ECO:0007669"/>
    <property type="project" value="UniProtKB-SubCell"/>
</dbReference>
<organism evidence="4 5">
    <name type="scientific">Hymenobacter metallicola</name>
    <dbReference type="NCBI Taxonomy" id="2563114"/>
    <lineage>
        <taxon>Bacteria</taxon>
        <taxon>Pseudomonadati</taxon>
        <taxon>Bacteroidota</taxon>
        <taxon>Cytophagia</taxon>
        <taxon>Cytophagales</taxon>
        <taxon>Hymenobacteraceae</taxon>
        <taxon>Hymenobacter</taxon>
    </lineage>
</organism>
<dbReference type="Gene3D" id="3.40.50.2000">
    <property type="entry name" value="Glycogen Phosphorylase B"/>
    <property type="match status" value="2"/>
</dbReference>
<evidence type="ECO:0000256" key="2">
    <source>
        <dbReference type="ARBA" id="ARBA00022729"/>
    </source>
</evidence>
<dbReference type="OrthoDB" id="9778320at2"/>